<sequence length="395" mass="41369">MTGAGLSTVAAGAGRGRRHAPMLSGMSSLTPNSSSPRGPLDPTTLLTAVPALIGFLPERSIIVIAFGAGRALSATMRHDLFLDGAGAPRPELSGLLADLGTITDSYGVEEVAVIVADDRHRIDGPEYRRVVELADRHFSAIGGVAAGFALAEFRAGAPWTTIWCPDDQTWAVDMSGGRSGLLGDPHTSPTAVATAVRAGRRILARRSEIRAMLDPLPGECSRERPDRDCPGCAAEGVPRSGAATAASPADLLECAIGSVVRATEPLDCRSLPVLDRAVSDVRVRDALLGLAVTDLRDRAETRWRELTRRLTGRGRAAAATLLAHLHYVAGEGAYAGTALDVALEADPGYELARMLDECLRSGLRPAKVAQLADVGYDAAARVGVRLPPITRQAAG</sequence>
<evidence type="ECO:0000313" key="3">
    <source>
        <dbReference type="Proteomes" id="UP000360750"/>
    </source>
</evidence>
<dbReference type="InterPro" id="IPR025447">
    <property type="entry name" value="DUF4192"/>
</dbReference>
<gene>
    <name evidence="2" type="ORF">NCTC8139_00988</name>
</gene>
<protein>
    <recommendedName>
        <fullName evidence="4">DUF4192 domain-containing protein</fullName>
    </recommendedName>
</protein>
<evidence type="ECO:0000313" key="2">
    <source>
        <dbReference type="EMBL" id="VFA82319.1"/>
    </source>
</evidence>
<comment type="caution">
    <text evidence="2">The sequence shown here is derived from an EMBL/GenBank/DDBJ whole genome shotgun (WGS) entry which is preliminary data.</text>
</comment>
<dbReference type="EMBL" id="CAACYD010000005">
    <property type="protein sequence ID" value="VFA82319.1"/>
    <property type="molecule type" value="Genomic_DNA"/>
</dbReference>
<accession>A0ABD7UZR8</accession>
<evidence type="ECO:0000256" key="1">
    <source>
        <dbReference type="SAM" id="MobiDB-lite"/>
    </source>
</evidence>
<dbReference type="Proteomes" id="UP000360750">
    <property type="component" value="Unassembled WGS sequence"/>
</dbReference>
<organism evidence="2 3">
    <name type="scientific">Gordonia paraffinivorans</name>
    <dbReference type="NCBI Taxonomy" id="175628"/>
    <lineage>
        <taxon>Bacteria</taxon>
        <taxon>Bacillati</taxon>
        <taxon>Actinomycetota</taxon>
        <taxon>Actinomycetes</taxon>
        <taxon>Mycobacteriales</taxon>
        <taxon>Gordoniaceae</taxon>
        <taxon>Gordonia</taxon>
    </lineage>
</organism>
<proteinExistence type="predicted"/>
<reference evidence="2 3" key="1">
    <citation type="submission" date="2019-02" db="EMBL/GenBank/DDBJ databases">
        <authorList>
            <consortium name="Pathogen Informatics"/>
        </authorList>
    </citation>
    <scope>NUCLEOTIDE SEQUENCE [LARGE SCALE GENOMIC DNA]</scope>
    <source>
        <strain evidence="2 3">3012STDY6756503</strain>
    </source>
</reference>
<dbReference type="AlphaFoldDB" id="A0ABD7UZR8"/>
<name>A0ABD7UZR8_9ACTN</name>
<evidence type="ECO:0008006" key="4">
    <source>
        <dbReference type="Google" id="ProtNLM"/>
    </source>
</evidence>
<feature type="region of interest" description="Disordered" evidence="1">
    <location>
        <begin position="1"/>
        <end position="41"/>
    </location>
</feature>
<dbReference type="Pfam" id="PF13830">
    <property type="entry name" value="DUF4192"/>
    <property type="match status" value="1"/>
</dbReference>
<feature type="compositionally biased region" description="Polar residues" evidence="1">
    <location>
        <begin position="25"/>
        <end position="36"/>
    </location>
</feature>